<protein>
    <submittedName>
        <fullName evidence="1">Uncharacterized protein</fullName>
    </submittedName>
</protein>
<dbReference type="EMBL" id="MLQS01000001">
    <property type="protein sequence ID" value="OIJ21359.1"/>
    <property type="molecule type" value="Genomic_DNA"/>
</dbReference>
<gene>
    <name evidence="1" type="ORF">BKP45_00850</name>
</gene>
<evidence type="ECO:0000313" key="2">
    <source>
        <dbReference type="Proteomes" id="UP000180057"/>
    </source>
</evidence>
<comment type="caution">
    <text evidence="1">The sequence shown here is derived from an EMBL/GenBank/DDBJ whole genome shotgun (WGS) entry which is preliminary data.</text>
</comment>
<organism evidence="1 2">
    <name type="scientific">Anaerobacillus alkalidiazotrophicus</name>
    <dbReference type="NCBI Taxonomy" id="472963"/>
    <lineage>
        <taxon>Bacteria</taxon>
        <taxon>Bacillati</taxon>
        <taxon>Bacillota</taxon>
        <taxon>Bacilli</taxon>
        <taxon>Bacillales</taxon>
        <taxon>Bacillaceae</taxon>
        <taxon>Anaerobacillus</taxon>
    </lineage>
</organism>
<reference evidence="1 2" key="1">
    <citation type="submission" date="2016-10" db="EMBL/GenBank/DDBJ databases">
        <title>Draft genome sequences of four alkaliphilic bacteria belonging to the Anaerobacillus genus.</title>
        <authorList>
            <person name="Bassil N.M."/>
            <person name="Lloyd J.R."/>
        </authorList>
    </citation>
    <scope>NUCLEOTIDE SEQUENCE [LARGE SCALE GENOMIC DNA]</scope>
    <source>
        <strain evidence="1 2">DSM 22531</strain>
    </source>
</reference>
<evidence type="ECO:0000313" key="1">
    <source>
        <dbReference type="EMBL" id="OIJ21359.1"/>
    </source>
</evidence>
<accession>A0A1S2M9K6</accession>
<dbReference type="AlphaFoldDB" id="A0A1S2M9K6"/>
<name>A0A1S2M9K6_9BACI</name>
<sequence length="135" mass="16109">MNRSFIKSIDSFQVFMLGEGVPCYVQRYCKQLDASQWQWFYEQMLEPVTFVTDTAYLFYVLKWILKYDFDDLSYAVYFQDIMDPECNPQSLIKDEWLPVLWNRYGQRLKKELFGIRCSLNDESVTDVIGDDAAIF</sequence>
<keyword evidence="2" id="KW-1185">Reference proteome</keyword>
<proteinExistence type="predicted"/>
<dbReference type="Proteomes" id="UP000180057">
    <property type="component" value="Unassembled WGS sequence"/>
</dbReference>